<keyword evidence="1" id="KW-0472">Membrane</keyword>
<evidence type="ECO:0008006" key="4">
    <source>
        <dbReference type="Google" id="ProtNLM"/>
    </source>
</evidence>
<keyword evidence="1" id="KW-1133">Transmembrane helix</keyword>
<name>A0A2M9Y4G7_9LEPT</name>
<comment type="caution">
    <text evidence="2">The sequence shown here is derived from an EMBL/GenBank/DDBJ whole genome shotgun (WGS) entry which is preliminary data.</text>
</comment>
<proteinExistence type="predicted"/>
<keyword evidence="1" id="KW-0812">Transmembrane</keyword>
<feature type="transmembrane region" description="Helical" evidence="1">
    <location>
        <begin position="5"/>
        <end position="22"/>
    </location>
</feature>
<dbReference type="Proteomes" id="UP000297891">
    <property type="component" value="Unassembled WGS sequence"/>
</dbReference>
<sequence length="357" mass="41453">MKQKVSLVVLAFVGLFLLFYWMEDHPENIYETNYWKEDWKSIQYIPPKSDWCGVLDPKFAEETMVFRKIPRGWNQTPLYTVSLTQNGKVVSYEANYNVKNSFSELSVLKTKLIEKATEEIQKSYCLGMSSPSLSLSEDNGENIEFSKDKQLFFGKKIGSDEGRISVLVNEEIIAPYNYLIEKFRTPNTNFREKMYVTFSNGYLKELSFSGQVVNVKSENRAKKNQYNVYVNDWSRTTGERIVLPPDVGNQWESVVKGLKVEFYSDESGAPSFPELSSTQAPEAVLDVVQSEGIKFRLSFFPLWESDSGKWRPVRRELLPYFSETVTWMREESFQNLVNAVMKVKNASRYERPNQKIQ</sequence>
<accession>A0A2M9Y4G7</accession>
<dbReference type="OrthoDB" id="337266at2"/>
<dbReference type="RefSeq" id="WP_100789750.1">
    <property type="nucleotide sequence ID" value="NZ_NPDQ01000002.1"/>
</dbReference>
<protein>
    <recommendedName>
        <fullName evidence="4">DUF4340 domain-containing protein</fullName>
    </recommendedName>
</protein>
<organism evidence="2 3">
    <name type="scientific">Leptospira brenneri</name>
    <dbReference type="NCBI Taxonomy" id="2023182"/>
    <lineage>
        <taxon>Bacteria</taxon>
        <taxon>Pseudomonadati</taxon>
        <taxon>Spirochaetota</taxon>
        <taxon>Spirochaetia</taxon>
        <taxon>Leptospirales</taxon>
        <taxon>Leptospiraceae</taxon>
        <taxon>Leptospira</taxon>
    </lineage>
</organism>
<reference evidence="2" key="1">
    <citation type="journal article" date="2019" name="PLoS Negl. Trop. Dis.">
        <title>Revisiting the worldwide diversity of Leptospira species in the environment.</title>
        <authorList>
            <person name="Vincent A.T."/>
            <person name="Schiettekatte O."/>
            <person name="Bourhy P."/>
            <person name="Veyrier F.J."/>
            <person name="Picardeau M."/>
        </authorList>
    </citation>
    <scope>NUCLEOTIDE SEQUENCE [LARGE SCALE GENOMIC DNA]</scope>
    <source>
        <strain evidence="2">201800277</strain>
    </source>
</reference>
<evidence type="ECO:0000313" key="3">
    <source>
        <dbReference type="Proteomes" id="UP000297891"/>
    </source>
</evidence>
<evidence type="ECO:0000313" key="2">
    <source>
        <dbReference type="EMBL" id="TGK96572.1"/>
    </source>
</evidence>
<evidence type="ECO:0000256" key="1">
    <source>
        <dbReference type="SAM" id="Phobius"/>
    </source>
</evidence>
<dbReference type="EMBL" id="RQFP01000001">
    <property type="protein sequence ID" value="TGK96572.1"/>
    <property type="molecule type" value="Genomic_DNA"/>
</dbReference>
<gene>
    <name evidence="2" type="ORF">EHQ30_08230</name>
</gene>
<keyword evidence="3" id="KW-1185">Reference proteome</keyword>
<dbReference type="AlphaFoldDB" id="A0A2M9Y4G7"/>